<feature type="compositionally biased region" description="Polar residues" evidence="12">
    <location>
        <begin position="218"/>
        <end position="231"/>
    </location>
</feature>
<feature type="compositionally biased region" description="Basic and acidic residues" evidence="12">
    <location>
        <begin position="232"/>
        <end position="241"/>
    </location>
</feature>
<dbReference type="AlphaFoldDB" id="A0AAN7W2F2"/>
<evidence type="ECO:0000256" key="5">
    <source>
        <dbReference type="ARBA" id="ARBA00022490"/>
    </source>
</evidence>
<evidence type="ECO:0000256" key="3">
    <source>
        <dbReference type="ARBA" id="ARBA00012795"/>
    </source>
</evidence>
<evidence type="ECO:0000256" key="10">
    <source>
        <dbReference type="ARBA" id="ARBA00047957"/>
    </source>
</evidence>
<comment type="subcellular location">
    <subcellularLocation>
        <location evidence="1 11">Cytoplasm</location>
    </subcellularLocation>
</comment>
<dbReference type="PANTHER" id="PTHR21210:SF0">
    <property type="entry name" value="TRNA (URACIL-O(2)-)-METHYLTRANSFERASE-RELATED"/>
    <property type="match status" value="1"/>
</dbReference>
<dbReference type="GO" id="GO:0141101">
    <property type="term" value="F:tRNA(Ser) (uridine(44)-2'-O-)-methyltransferase activity"/>
    <property type="evidence" value="ECO:0007669"/>
    <property type="project" value="UniProtKB-EC"/>
</dbReference>
<proteinExistence type="inferred from homology"/>
<dbReference type="Proteomes" id="UP001306508">
    <property type="component" value="Unassembled WGS sequence"/>
</dbReference>
<keyword evidence="6 11" id="KW-0489">Methyltransferase</keyword>
<evidence type="ECO:0000256" key="2">
    <source>
        <dbReference type="ARBA" id="ARBA00009056"/>
    </source>
</evidence>
<sequence>MAKAAVAVHKNDGFKFCVNEKSILGDSWVPMYATPEKVPFDKLHFEKAMLNIIREPNINSTAILRADILTEKEYAVSLEHNLIHSTRNTYEINDPDAKMIKIDDMKLREVPIEKSLQLVTKYEIVRRIIPRNPYKDAIMNQTCLVMNSITHAETSLIIYKPHLDKKDLCPFYIPHVNAVAILLHQKNLSVHYIPFKDNDNNDNDNNNNNDNNTCNNNITGKVTENTDNNNNGHKEQQARTQKELLLDESERVVRTAYRLLQTSFKHSKGTMQGYEKRVNHDQVVEKVKFQDRYTNLKKKYSKFLVENWVESTDPKKHVFEDIGIAAFLIELWIKIYGENFKQKIQFRDLGCGNAVLCYILIQEGINGIGIDARQRKSWNIYPKEVKSCLKEQVIIPSVLIRPHPEVRKRMPHIQHNGGLFPVKVAHEYIAPATIIYSSHDLLKSPQVNIAEYPKDTFIIGNHSDELTCWIPLLGYPFMVIPCCSHNLSGQRVRYHSNSQNKKQNSKVKNSTYAGLVDHVESIAKKVGWQIEKEMLRIPSTRNAALIGYENPYLGKFPTMQVYETIIEEGGAEGWIQNTMALTKRNPRGH</sequence>
<keyword evidence="5 11" id="KW-0963">Cytoplasm</keyword>
<dbReference type="EC" id="2.1.1.211" evidence="3 11"/>
<evidence type="ECO:0000256" key="12">
    <source>
        <dbReference type="SAM" id="MobiDB-lite"/>
    </source>
</evidence>
<feature type="compositionally biased region" description="Low complexity" evidence="12">
    <location>
        <begin position="203"/>
        <end position="217"/>
    </location>
</feature>
<dbReference type="InterPro" id="IPR011671">
    <property type="entry name" value="tRNA_uracil_MeTrfase"/>
</dbReference>
<feature type="region of interest" description="Disordered" evidence="12">
    <location>
        <begin position="200"/>
        <end position="241"/>
    </location>
</feature>
<dbReference type="GO" id="GO:0005737">
    <property type="term" value="C:cytoplasm"/>
    <property type="evidence" value="ECO:0007669"/>
    <property type="project" value="UniProtKB-SubCell"/>
</dbReference>
<keyword evidence="9 11" id="KW-0819">tRNA processing</keyword>
<name>A0AAN7W2F2_9SACH</name>
<accession>A0AAN7W2F2</accession>
<reference evidence="14" key="1">
    <citation type="submission" date="2023-07" db="EMBL/GenBank/DDBJ databases">
        <title>A draft genome of Kazachstania heterogenica Y-27499.</title>
        <authorList>
            <person name="Donic C."/>
            <person name="Kralova J.S."/>
            <person name="Fidel L."/>
            <person name="Ben-Dor S."/>
            <person name="Jung S."/>
        </authorList>
    </citation>
    <scope>NUCLEOTIDE SEQUENCE [LARGE SCALE GENOMIC DNA]</scope>
    <source>
        <strain evidence="14">Y27499</strain>
    </source>
</reference>
<evidence type="ECO:0000256" key="6">
    <source>
        <dbReference type="ARBA" id="ARBA00022603"/>
    </source>
</evidence>
<comment type="catalytic activity">
    <reaction evidence="10 11">
        <text>uridine(44) in tRNA(Ser) + S-adenosyl-L-methionine = 2'-O-methyluridine(44) in tRNA(Ser) + S-adenosyl-L-homocysteine + H(+)</text>
        <dbReference type="Rhea" id="RHEA:43100"/>
        <dbReference type="Rhea" id="RHEA-COMP:10339"/>
        <dbReference type="Rhea" id="RHEA-COMP:10340"/>
        <dbReference type="ChEBI" id="CHEBI:15378"/>
        <dbReference type="ChEBI" id="CHEBI:57856"/>
        <dbReference type="ChEBI" id="CHEBI:59789"/>
        <dbReference type="ChEBI" id="CHEBI:65315"/>
        <dbReference type="ChEBI" id="CHEBI:74478"/>
        <dbReference type="EC" id="2.1.1.211"/>
    </reaction>
</comment>
<dbReference type="Pfam" id="PF07757">
    <property type="entry name" value="AdoMet_MTase"/>
    <property type="match status" value="1"/>
</dbReference>
<keyword evidence="14" id="KW-1185">Reference proteome</keyword>
<evidence type="ECO:0000313" key="14">
    <source>
        <dbReference type="Proteomes" id="UP001306508"/>
    </source>
</evidence>
<comment type="function">
    <text evidence="11">Adenosyl-L-methionine (AdoMet)-dependent tRNA (uracil-O(2)-)-methyltransferase.</text>
</comment>
<keyword evidence="7 11" id="KW-0808">Transferase</keyword>
<organism evidence="13 14">
    <name type="scientific">Arxiozyma heterogenica</name>
    <dbReference type="NCBI Taxonomy" id="278026"/>
    <lineage>
        <taxon>Eukaryota</taxon>
        <taxon>Fungi</taxon>
        <taxon>Dikarya</taxon>
        <taxon>Ascomycota</taxon>
        <taxon>Saccharomycotina</taxon>
        <taxon>Saccharomycetes</taxon>
        <taxon>Saccharomycetales</taxon>
        <taxon>Saccharomycetaceae</taxon>
        <taxon>Arxiozyma</taxon>
    </lineage>
</organism>
<protein>
    <recommendedName>
        <fullName evidence="4 11">tRNA (uracil-O(2)-)-methyltransferase</fullName>
        <ecNumber evidence="3 11">2.1.1.211</ecNumber>
    </recommendedName>
</protein>
<dbReference type="GO" id="GO:0030488">
    <property type="term" value="P:tRNA methylation"/>
    <property type="evidence" value="ECO:0007669"/>
    <property type="project" value="UniProtKB-UniRule"/>
</dbReference>
<evidence type="ECO:0000256" key="1">
    <source>
        <dbReference type="ARBA" id="ARBA00004496"/>
    </source>
</evidence>
<evidence type="ECO:0000313" key="13">
    <source>
        <dbReference type="EMBL" id="KAK5779691.1"/>
    </source>
</evidence>
<dbReference type="EMBL" id="JAWIZZ010000046">
    <property type="protein sequence ID" value="KAK5779691.1"/>
    <property type="molecule type" value="Genomic_DNA"/>
</dbReference>
<keyword evidence="8 11" id="KW-0949">S-adenosyl-L-methionine</keyword>
<evidence type="ECO:0000256" key="7">
    <source>
        <dbReference type="ARBA" id="ARBA00022679"/>
    </source>
</evidence>
<evidence type="ECO:0000256" key="8">
    <source>
        <dbReference type="ARBA" id="ARBA00022691"/>
    </source>
</evidence>
<comment type="similarity">
    <text evidence="2 11">Belongs to the TRM44 family.</text>
</comment>
<dbReference type="PANTHER" id="PTHR21210">
    <property type="entry name" value="TRNA (URACIL-O(2)-)-METHYLTRANSFERASE-RELATED"/>
    <property type="match status" value="1"/>
</dbReference>
<evidence type="ECO:0000256" key="4">
    <source>
        <dbReference type="ARBA" id="ARBA00017788"/>
    </source>
</evidence>
<gene>
    <name evidence="13" type="ORF">RI543_002811</name>
</gene>
<comment type="caution">
    <text evidence="13">The sequence shown here is derived from an EMBL/GenBank/DDBJ whole genome shotgun (WGS) entry which is preliminary data.</text>
</comment>
<evidence type="ECO:0000256" key="11">
    <source>
        <dbReference type="RuleBase" id="RU368004"/>
    </source>
</evidence>
<evidence type="ECO:0000256" key="9">
    <source>
        <dbReference type="ARBA" id="ARBA00022694"/>
    </source>
</evidence>